<name>A0A1L9PMJ5_ASPVE</name>
<dbReference type="SUPFAM" id="SSF53067">
    <property type="entry name" value="Actin-like ATPase domain"/>
    <property type="match status" value="2"/>
</dbReference>
<dbReference type="InterPro" id="IPR018485">
    <property type="entry name" value="FGGY_C"/>
</dbReference>
<accession>A0A1L9PMJ5</accession>
<proteinExistence type="inferred from homology"/>
<evidence type="ECO:0000259" key="13">
    <source>
        <dbReference type="Pfam" id="PF00370"/>
    </source>
</evidence>
<dbReference type="NCBIfam" id="TIGR01311">
    <property type="entry name" value="glycerol_kin"/>
    <property type="match status" value="1"/>
</dbReference>
<evidence type="ECO:0000256" key="7">
    <source>
        <dbReference type="ARBA" id="ARBA00022777"/>
    </source>
</evidence>
<organism evidence="15 16">
    <name type="scientific">Aspergillus versicolor CBS 583.65</name>
    <dbReference type="NCBI Taxonomy" id="1036611"/>
    <lineage>
        <taxon>Eukaryota</taxon>
        <taxon>Fungi</taxon>
        <taxon>Dikarya</taxon>
        <taxon>Ascomycota</taxon>
        <taxon>Pezizomycotina</taxon>
        <taxon>Eurotiomycetes</taxon>
        <taxon>Eurotiomycetidae</taxon>
        <taxon>Eurotiales</taxon>
        <taxon>Aspergillaceae</taxon>
        <taxon>Aspergillus</taxon>
        <taxon>Aspergillus subgen. Nidulantes</taxon>
    </lineage>
</organism>
<dbReference type="PANTHER" id="PTHR10196:SF69">
    <property type="entry name" value="GLYCEROL KINASE"/>
    <property type="match status" value="1"/>
</dbReference>
<evidence type="ECO:0000256" key="3">
    <source>
        <dbReference type="ARBA" id="ARBA00009156"/>
    </source>
</evidence>
<feature type="region of interest" description="Disordered" evidence="12">
    <location>
        <begin position="17"/>
        <end position="42"/>
    </location>
</feature>
<dbReference type="GO" id="GO:0005739">
    <property type="term" value="C:mitochondrion"/>
    <property type="evidence" value="ECO:0007669"/>
    <property type="project" value="TreeGrafter"/>
</dbReference>
<feature type="domain" description="Carbohydrate kinase FGGY C-terminal" evidence="14">
    <location>
        <begin position="319"/>
        <end position="509"/>
    </location>
</feature>
<evidence type="ECO:0000313" key="15">
    <source>
        <dbReference type="EMBL" id="OJJ02750.1"/>
    </source>
</evidence>
<feature type="domain" description="Carbohydrate kinase FGGY N-terminal" evidence="13">
    <location>
        <begin position="55"/>
        <end position="309"/>
    </location>
</feature>
<dbReference type="InterPro" id="IPR043129">
    <property type="entry name" value="ATPase_NBD"/>
</dbReference>
<comment type="pathway">
    <text evidence="2">Polyol metabolism; glycerol degradation via glycerol kinase pathway; sn-glycerol 3-phosphate from glycerol: step 1/1.</text>
</comment>
<evidence type="ECO:0000259" key="14">
    <source>
        <dbReference type="Pfam" id="PF02782"/>
    </source>
</evidence>
<evidence type="ECO:0000256" key="11">
    <source>
        <dbReference type="RuleBase" id="RU003733"/>
    </source>
</evidence>
<keyword evidence="16" id="KW-1185">Reference proteome</keyword>
<keyword evidence="7 11" id="KW-0418">Kinase</keyword>
<comment type="similarity">
    <text evidence="3 11">Belongs to the FGGY kinase family.</text>
</comment>
<dbReference type="UniPathway" id="UPA00618">
    <property type="reaction ID" value="UER00672"/>
</dbReference>
<dbReference type="FunFam" id="3.30.420.40:FF:000086">
    <property type="entry name" value="Glycerol kinase"/>
    <property type="match status" value="1"/>
</dbReference>
<feature type="compositionally biased region" description="Basic and acidic residues" evidence="12">
    <location>
        <begin position="27"/>
        <end position="42"/>
    </location>
</feature>
<dbReference type="GO" id="GO:0046167">
    <property type="term" value="P:glycerol-3-phosphate biosynthetic process"/>
    <property type="evidence" value="ECO:0007669"/>
    <property type="project" value="TreeGrafter"/>
</dbReference>
<evidence type="ECO:0000256" key="2">
    <source>
        <dbReference type="ARBA" id="ARBA00005190"/>
    </source>
</evidence>
<evidence type="ECO:0000256" key="8">
    <source>
        <dbReference type="ARBA" id="ARBA00022798"/>
    </source>
</evidence>
<evidence type="ECO:0000256" key="9">
    <source>
        <dbReference type="ARBA" id="ARBA00022840"/>
    </source>
</evidence>
<evidence type="ECO:0000256" key="5">
    <source>
        <dbReference type="ARBA" id="ARBA00022679"/>
    </source>
</evidence>
<dbReference type="InterPro" id="IPR018483">
    <property type="entry name" value="Carb_kinase_FGGY_CS"/>
</dbReference>
<dbReference type="GO" id="GO:0005524">
    <property type="term" value="F:ATP binding"/>
    <property type="evidence" value="ECO:0007669"/>
    <property type="project" value="UniProtKB-KW"/>
</dbReference>
<dbReference type="InterPro" id="IPR042018">
    <property type="entry name" value="GK1-3_metazoan-type"/>
</dbReference>
<evidence type="ECO:0000256" key="4">
    <source>
        <dbReference type="ARBA" id="ARBA00012099"/>
    </source>
</evidence>
<protein>
    <recommendedName>
        <fullName evidence="4">glycerol kinase</fullName>
        <ecNumber evidence="4">2.7.1.30</ecNumber>
    </recommendedName>
    <alternativeName>
        <fullName evidence="10">ATP:glycerol 3-phosphotransferase</fullName>
    </alternativeName>
</protein>
<dbReference type="GeneID" id="63733027"/>
<reference evidence="16" key="1">
    <citation type="journal article" date="2017" name="Genome Biol.">
        <title>Comparative genomics reveals high biological diversity and specific adaptations in the industrially and medically important fungal genus Aspergillus.</title>
        <authorList>
            <person name="de Vries R.P."/>
            <person name="Riley R."/>
            <person name="Wiebenga A."/>
            <person name="Aguilar-Osorio G."/>
            <person name="Amillis S."/>
            <person name="Uchima C.A."/>
            <person name="Anderluh G."/>
            <person name="Asadollahi M."/>
            <person name="Askin M."/>
            <person name="Barry K."/>
            <person name="Battaglia E."/>
            <person name="Bayram O."/>
            <person name="Benocci T."/>
            <person name="Braus-Stromeyer S.A."/>
            <person name="Caldana C."/>
            <person name="Canovas D."/>
            <person name="Cerqueira G.C."/>
            <person name="Chen F."/>
            <person name="Chen W."/>
            <person name="Choi C."/>
            <person name="Clum A."/>
            <person name="Dos Santos R.A."/>
            <person name="Damasio A.R."/>
            <person name="Diallinas G."/>
            <person name="Emri T."/>
            <person name="Fekete E."/>
            <person name="Flipphi M."/>
            <person name="Freyberg S."/>
            <person name="Gallo A."/>
            <person name="Gournas C."/>
            <person name="Habgood R."/>
            <person name="Hainaut M."/>
            <person name="Harispe M.L."/>
            <person name="Henrissat B."/>
            <person name="Hilden K.S."/>
            <person name="Hope R."/>
            <person name="Hossain A."/>
            <person name="Karabika E."/>
            <person name="Karaffa L."/>
            <person name="Karanyi Z."/>
            <person name="Krasevec N."/>
            <person name="Kuo A."/>
            <person name="Kusch H."/>
            <person name="LaButti K."/>
            <person name="Lagendijk E.L."/>
            <person name="Lapidus A."/>
            <person name="Levasseur A."/>
            <person name="Lindquist E."/>
            <person name="Lipzen A."/>
            <person name="Logrieco A.F."/>
            <person name="MacCabe A."/>
            <person name="Maekelae M.R."/>
            <person name="Malavazi I."/>
            <person name="Melin P."/>
            <person name="Meyer V."/>
            <person name="Mielnichuk N."/>
            <person name="Miskei M."/>
            <person name="Molnar A.P."/>
            <person name="Mule G."/>
            <person name="Ngan C.Y."/>
            <person name="Orejas M."/>
            <person name="Orosz E."/>
            <person name="Ouedraogo J.P."/>
            <person name="Overkamp K.M."/>
            <person name="Park H.-S."/>
            <person name="Perrone G."/>
            <person name="Piumi F."/>
            <person name="Punt P.J."/>
            <person name="Ram A.F."/>
            <person name="Ramon A."/>
            <person name="Rauscher S."/>
            <person name="Record E."/>
            <person name="Riano-Pachon D.M."/>
            <person name="Robert V."/>
            <person name="Roehrig J."/>
            <person name="Ruller R."/>
            <person name="Salamov A."/>
            <person name="Salih N.S."/>
            <person name="Samson R.A."/>
            <person name="Sandor E."/>
            <person name="Sanguinetti M."/>
            <person name="Schuetze T."/>
            <person name="Sepcic K."/>
            <person name="Shelest E."/>
            <person name="Sherlock G."/>
            <person name="Sophianopoulou V."/>
            <person name="Squina F.M."/>
            <person name="Sun H."/>
            <person name="Susca A."/>
            <person name="Todd R.B."/>
            <person name="Tsang A."/>
            <person name="Unkles S.E."/>
            <person name="van de Wiele N."/>
            <person name="van Rossen-Uffink D."/>
            <person name="Oliveira J.V."/>
            <person name="Vesth T.C."/>
            <person name="Visser J."/>
            <person name="Yu J.-H."/>
            <person name="Zhou M."/>
            <person name="Andersen M.R."/>
            <person name="Archer D.B."/>
            <person name="Baker S.E."/>
            <person name="Benoit I."/>
            <person name="Brakhage A.A."/>
            <person name="Braus G.H."/>
            <person name="Fischer R."/>
            <person name="Frisvad J.C."/>
            <person name="Goldman G.H."/>
            <person name="Houbraken J."/>
            <person name="Oakley B."/>
            <person name="Pocsi I."/>
            <person name="Scazzocchio C."/>
            <person name="Seiboth B."/>
            <person name="vanKuyk P.A."/>
            <person name="Wortman J."/>
            <person name="Dyer P.S."/>
            <person name="Grigoriev I.V."/>
        </authorList>
    </citation>
    <scope>NUCLEOTIDE SEQUENCE [LARGE SCALE GENOMIC DNA]</scope>
    <source>
        <strain evidence="16">CBS 583.65</strain>
    </source>
</reference>
<gene>
    <name evidence="15" type="ORF">ASPVEDRAFT_84229</name>
</gene>
<dbReference type="InterPro" id="IPR000577">
    <property type="entry name" value="Carb_kinase_FGGY"/>
</dbReference>
<dbReference type="NCBIfam" id="NF000756">
    <property type="entry name" value="PRK00047.1"/>
    <property type="match status" value="1"/>
</dbReference>
<keyword evidence="5 11" id="KW-0808">Transferase</keyword>
<keyword evidence="9" id="KW-0067">ATP-binding</keyword>
<sequence>MRKNPFDMSELDAEIEAQEEQQPQVEIHARQSIDGDRSLLQDEDRRNDDLKDRFIGAIDQGTTSTRFIIFDCTGNPIAKYQAEYRQLHEFSGWHEQDPYEMVDSVYTCIEEAMKTFLALGHSKSDIEAIGITSQRETTLCWDWETGEPLCPSLAWPDTRTKALVRELRAKEGSEDLKNICGLPLSTYPSSVSLVWLIRNNEAVKQAYEEGRLAFGTVDSWLIYNLNGGVEGNHHVTDVTNASRTMFMNLETLDYDDKLLNFFEIDRKKIRLPKILPSSDPDGFGYIRSGPLEGVPIASDLGDQSAALVGHCSFTPGTAKNTYGTGCFLLYNVGEKPVVSKHGLLGTVGFQLGKKRKPVYALEGSVAVAGSGVSFLMNNMGFFRDSRKVSDLAAMVPDNGGCIFVTAFSGLFAPYWIDDAKGTIFGITQHTQRGHIARATMEAACFQTKAILDAMEMDSGHKLSELAVDGGMSNSDICMQTQADIIQIPVERPAMHETTALGAAIAAGFAIDIWKDFSELKNMNRANRTSFSPAISLEKSGRMYKQWTKAVEMSRGWVDSSEMEGEE</sequence>
<dbReference type="GO" id="GO:0019563">
    <property type="term" value="P:glycerol catabolic process"/>
    <property type="evidence" value="ECO:0007669"/>
    <property type="project" value="UniProtKB-UniPathway"/>
</dbReference>
<dbReference type="GO" id="GO:0004370">
    <property type="term" value="F:glycerol kinase activity"/>
    <property type="evidence" value="ECO:0007669"/>
    <property type="project" value="UniProtKB-EC"/>
</dbReference>
<dbReference type="OrthoDB" id="5422795at2759"/>
<dbReference type="Gene3D" id="3.30.420.40">
    <property type="match status" value="2"/>
</dbReference>
<dbReference type="PROSITE" id="PS00445">
    <property type="entry name" value="FGGY_KINASES_2"/>
    <property type="match status" value="1"/>
</dbReference>
<dbReference type="PIRSF" id="PIRSF000538">
    <property type="entry name" value="GlpK"/>
    <property type="match status" value="1"/>
</dbReference>
<evidence type="ECO:0000256" key="6">
    <source>
        <dbReference type="ARBA" id="ARBA00022741"/>
    </source>
</evidence>
<dbReference type="VEuPathDB" id="FungiDB:ASPVEDRAFT_84229"/>
<evidence type="ECO:0000256" key="1">
    <source>
        <dbReference type="ARBA" id="ARBA00004496"/>
    </source>
</evidence>
<keyword evidence="8" id="KW-0319">Glycerol metabolism</keyword>
<dbReference type="AlphaFoldDB" id="A0A1L9PMJ5"/>
<evidence type="ECO:0000313" key="16">
    <source>
        <dbReference type="Proteomes" id="UP000184073"/>
    </source>
</evidence>
<evidence type="ECO:0000256" key="12">
    <source>
        <dbReference type="SAM" id="MobiDB-lite"/>
    </source>
</evidence>
<dbReference type="Pfam" id="PF02782">
    <property type="entry name" value="FGGY_C"/>
    <property type="match status" value="1"/>
</dbReference>
<dbReference type="Pfam" id="PF00370">
    <property type="entry name" value="FGGY_N"/>
    <property type="match status" value="1"/>
</dbReference>
<dbReference type="STRING" id="1036611.A0A1L9PMJ5"/>
<dbReference type="FunFam" id="3.30.420.40:FF:000085">
    <property type="entry name" value="Glycerol kinase 2"/>
    <property type="match status" value="1"/>
</dbReference>
<evidence type="ECO:0000256" key="10">
    <source>
        <dbReference type="ARBA" id="ARBA00043149"/>
    </source>
</evidence>
<dbReference type="EMBL" id="KV878129">
    <property type="protein sequence ID" value="OJJ02750.1"/>
    <property type="molecule type" value="Genomic_DNA"/>
</dbReference>
<dbReference type="InterPro" id="IPR018484">
    <property type="entry name" value="FGGY_N"/>
</dbReference>
<dbReference type="GO" id="GO:0006641">
    <property type="term" value="P:triglyceride metabolic process"/>
    <property type="evidence" value="ECO:0007669"/>
    <property type="project" value="TreeGrafter"/>
</dbReference>
<comment type="subcellular location">
    <subcellularLocation>
        <location evidence="1">Cytoplasm</location>
    </subcellularLocation>
</comment>
<dbReference type="CDD" id="cd07792">
    <property type="entry name" value="ASKHA_NBD_FGGY_GK1-3-like"/>
    <property type="match status" value="1"/>
</dbReference>
<dbReference type="InterPro" id="IPR005999">
    <property type="entry name" value="Glycerol_kin"/>
</dbReference>
<dbReference type="PANTHER" id="PTHR10196">
    <property type="entry name" value="SUGAR KINASE"/>
    <property type="match status" value="1"/>
</dbReference>
<keyword evidence="6" id="KW-0547">Nucleotide-binding</keyword>
<dbReference type="EC" id="2.7.1.30" evidence="4"/>
<dbReference type="RefSeq" id="XP_040668512.1">
    <property type="nucleotide sequence ID" value="XM_040817516.1"/>
</dbReference>
<dbReference type="Proteomes" id="UP000184073">
    <property type="component" value="Unassembled WGS sequence"/>
</dbReference>